<dbReference type="InterPro" id="IPR032682">
    <property type="entry name" value="Cnd1_C"/>
</dbReference>
<dbReference type="InterPro" id="IPR026971">
    <property type="entry name" value="CND1/NCAPD3"/>
</dbReference>
<name>A0AA38LUP2_9TREE</name>
<evidence type="ECO:0000259" key="13">
    <source>
        <dbReference type="Pfam" id="PF12922"/>
    </source>
</evidence>
<dbReference type="InterPro" id="IPR011989">
    <property type="entry name" value="ARM-like"/>
</dbReference>
<keyword evidence="6 10" id="KW-0498">Mitosis</keyword>
<dbReference type="GO" id="GO:0051301">
    <property type="term" value="P:cell division"/>
    <property type="evidence" value="ECO:0007669"/>
    <property type="project" value="UniProtKB-KW"/>
</dbReference>
<feature type="domain" description="Condensin complex subunit 1 N-terminal" evidence="13">
    <location>
        <begin position="81"/>
        <end position="248"/>
    </location>
</feature>
<evidence type="ECO:0000256" key="2">
    <source>
        <dbReference type="ARBA" id="ARBA00004286"/>
    </source>
</evidence>
<evidence type="ECO:0000256" key="5">
    <source>
        <dbReference type="ARBA" id="ARBA00022618"/>
    </source>
</evidence>
<dbReference type="GO" id="GO:0007076">
    <property type="term" value="P:mitotic chromosome condensation"/>
    <property type="evidence" value="ECO:0007669"/>
    <property type="project" value="InterPro"/>
</dbReference>
<dbReference type="PANTHER" id="PTHR14222">
    <property type="entry name" value="CONDENSIN"/>
    <property type="match status" value="1"/>
</dbReference>
<evidence type="ECO:0000256" key="6">
    <source>
        <dbReference type="ARBA" id="ARBA00022776"/>
    </source>
</evidence>
<feature type="compositionally biased region" description="Acidic residues" evidence="11">
    <location>
        <begin position="1332"/>
        <end position="1352"/>
    </location>
</feature>
<evidence type="ECO:0000256" key="11">
    <source>
        <dbReference type="SAM" id="MobiDB-lite"/>
    </source>
</evidence>
<dbReference type="GO" id="GO:0005634">
    <property type="term" value="C:nucleus"/>
    <property type="evidence" value="ECO:0007669"/>
    <property type="project" value="UniProtKB-SubCell"/>
</dbReference>
<dbReference type="InterPro" id="IPR016024">
    <property type="entry name" value="ARM-type_fold"/>
</dbReference>
<keyword evidence="5 10" id="KW-0132">Cell division</keyword>
<comment type="similarity">
    <text evidence="3 10">Belongs to the CND1 (condensin subunit 1) family.</text>
</comment>
<protein>
    <recommendedName>
        <fullName evidence="10">Condensin complex subunit 1</fullName>
    </recommendedName>
</protein>
<comment type="caution">
    <text evidence="14">The sequence shown here is derived from an EMBL/GenBank/DDBJ whole genome shotgun (WGS) entry which is preliminary data.</text>
</comment>
<evidence type="ECO:0000256" key="10">
    <source>
        <dbReference type="PIRNR" id="PIRNR017127"/>
    </source>
</evidence>
<comment type="subcellular location">
    <subcellularLocation>
        <location evidence="2">Chromosome</location>
    </subcellularLocation>
    <subcellularLocation>
        <location evidence="1">Nucleus</location>
    </subcellularLocation>
</comment>
<dbReference type="GeneID" id="77732268"/>
<feature type="compositionally biased region" description="Basic residues" evidence="11">
    <location>
        <begin position="1380"/>
        <end position="1393"/>
    </location>
</feature>
<keyword evidence="8" id="KW-0539">Nucleus</keyword>
<dbReference type="GO" id="GO:0042393">
    <property type="term" value="F:histone binding"/>
    <property type="evidence" value="ECO:0007669"/>
    <property type="project" value="TreeGrafter"/>
</dbReference>
<dbReference type="InterPro" id="IPR024324">
    <property type="entry name" value="Condensin_cplx_su1_N"/>
</dbReference>
<dbReference type="Proteomes" id="UP001164286">
    <property type="component" value="Unassembled WGS sequence"/>
</dbReference>
<sequence length="1402" mass="156660">MSDFILQEELLALSSDISSYTIPSELDIPSLPETEIDLHLSSAIDSVVNDPDSLSHSSPTTFDVFRSILKYADHPSVSAGVLTKLLDAIVSGLGHHSMAVMAIIHNQGFEADMDAPMVHRPPLEMWAFLLQWFVTAAQLIHGRSGDTAAPARGKGAKAKKAAASSAVATFRWPDYIPLVLTTSQRCLQLPTSRLWRTSVEKESFVSCFTRPAYQLCETESHLKSAEIRTGIYRVICLAVKFSGHAFGAQTTIVQNLTYFEHLSEPMAELLEMLEKEFDYGQLGEEVLRDVAAKTSFAKEDVKGPRSFSRFLVKMAEGGVRGVQKQMPLLLVQLDNEAHPMRMAIIEIIGIMIRDVSSSDEGDEEQKKKQIKRYFELLMERFLDLNSWVRCKVLQTLIKLCDLPAKFPKQRALITDLTIRTLEDKTSSARRYAIQLLCKLLETHPFGAMHGGTLNLPEWQDRYDQVSKELEKVDAVELEMAKRDLGVQDEEAEEAEEAEKPEDESMEGTQETKTEGDEEEEVTQSTPQPRIKKARPSLDVASLEAERAALDPELVQRLRLTKKYYADALQFMHQVERAIPLLCTLLVSTTKTEVLESIRFFRTAYEYNVQGAEIGIKKMLHLIWTKDVNAPTAVTPGDAEQVDERSVKGQLIETYKSLYFDAVEGLAGKQQVSRIAKNMIERTYGATLAELTSLEELMRTMMADGGVHGDVINKLWQVYSTDQEIPKQQRQGAVIILGMLGAAKREVVTERVENLLKIGLGPFGMSDLVLARYTCTALQRLGGSAKKVKGSLADKTLRLPMDNPIFLKLKEIVENAPKSPYWFGMAEQAINTIYLLGEQPDSLCGELLKNLTARVFSVHPAPAANGDAAIPSTPKAAPTELEAETPMPLVYEETQGTQAASPVKPRSSNGSAAQDMVGSFTLAQLVFVVGHVAIKHIVYLELVEREFKRRKDEKAKETAAAKVADKDGNDLDAVAGNAEDDIGDLIASIREKELLYGDKSLLAVYGPMIASICASPKRYRSPVLRQAAILALTKLMCVSVQFCEQHLGLLFNLLEKSKDAVVRSNIVIALGDLAVCFGSLIDDNSERLYQGLSDPDLTVKKNTLMVLTHLILNGMIKVKGQLGEMAKCLEDPDPRISDLARLFFTELNTKDNALYNNLQDVISHLSVGRWKVDEECFERTMRFIFTFIEKEKQAESIIEKLCLRFKPASDERQWRDIAFCLSLLPFKSERSLKKLIDGLPFYQDKLHEEMVSKRFSEILAKARANKSSSKPETELNEFEAILNQHQAKGLEAQATEADVLRKTKAAKRRAAKRTEGKAAAAPAKRKGRSRKDEEEEEEEEEEAVEEEENDEDAEIARLRGEEEEIERAREKQRAREEAGTKKKAAPPKRGGRKKVVVDSDEDE</sequence>
<feature type="compositionally biased region" description="Basic and acidic residues" evidence="11">
    <location>
        <begin position="1353"/>
        <end position="1379"/>
    </location>
</feature>
<keyword evidence="7 10" id="KW-0226">DNA condensation</keyword>
<dbReference type="InterPro" id="IPR007673">
    <property type="entry name" value="Condensin_cplx_su1"/>
</dbReference>
<dbReference type="Pfam" id="PF12717">
    <property type="entry name" value="Cnd1"/>
    <property type="match status" value="1"/>
</dbReference>
<gene>
    <name evidence="14" type="ORF">MKK02DRAFT_44730</name>
</gene>
<keyword evidence="9 10" id="KW-0131">Cell cycle</keyword>
<feature type="compositionally biased region" description="Acidic residues" evidence="11">
    <location>
        <begin position="486"/>
        <end position="505"/>
    </location>
</feature>
<feature type="domain" description="Condensin complex subunit 1 C-terminal" evidence="12">
    <location>
        <begin position="1060"/>
        <end position="1221"/>
    </location>
</feature>
<evidence type="ECO:0000256" key="8">
    <source>
        <dbReference type="ARBA" id="ARBA00023242"/>
    </source>
</evidence>
<dbReference type="GO" id="GO:0010032">
    <property type="term" value="P:meiotic chromosome condensation"/>
    <property type="evidence" value="ECO:0007669"/>
    <property type="project" value="TreeGrafter"/>
</dbReference>
<evidence type="ECO:0000256" key="4">
    <source>
        <dbReference type="ARBA" id="ARBA00022454"/>
    </source>
</evidence>
<dbReference type="Pfam" id="PF12922">
    <property type="entry name" value="Cnd1_N"/>
    <property type="match status" value="1"/>
</dbReference>
<proteinExistence type="inferred from homology"/>
<keyword evidence="15" id="KW-1185">Reference proteome</keyword>
<reference evidence="14" key="1">
    <citation type="journal article" date="2022" name="G3 (Bethesda)">
        <title>High quality genome of the basidiomycete yeast Dioszegia hungarica PDD-24b-2 isolated from cloud water.</title>
        <authorList>
            <person name="Jarrige D."/>
            <person name="Haridas S."/>
            <person name="Bleykasten-Grosshans C."/>
            <person name="Joly M."/>
            <person name="Nadalig T."/>
            <person name="Sancelme M."/>
            <person name="Vuilleumier S."/>
            <person name="Grigoriev I.V."/>
            <person name="Amato P."/>
            <person name="Bringel F."/>
        </authorList>
    </citation>
    <scope>NUCLEOTIDE SEQUENCE</scope>
    <source>
        <strain evidence="14">PDD-24b-2</strain>
    </source>
</reference>
<feature type="region of interest" description="Disordered" evidence="11">
    <location>
        <begin position="482"/>
        <end position="536"/>
    </location>
</feature>
<dbReference type="RefSeq" id="XP_052945807.1">
    <property type="nucleotide sequence ID" value="XM_053093063.1"/>
</dbReference>
<comment type="function">
    <text evidence="10">Regulatory subunit of the condensin complex, a complex required for conversion of interphase chromatin into mitotic-like condense chromosomes. The condensin complex probably introduces positive supercoils into relaxed DNA in the presence of type I topoisomerases and converts nicked DNA into positive knotted forms in the presence of type II topoisomerases.</text>
</comment>
<evidence type="ECO:0000256" key="7">
    <source>
        <dbReference type="ARBA" id="ARBA00023067"/>
    </source>
</evidence>
<evidence type="ECO:0000259" key="12">
    <source>
        <dbReference type="Pfam" id="PF12717"/>
    </source>
</evidence>
<evidence type="ECO:0000256" key="3">
    <source>
        <dbReference type="ARBA" id="ARBA00009606"/>
    </source>
</evidence>
<feature type="region of interest" description="Disordered" evidence="11">
    <location>
        <begin position="1292"/>
        <end position="1402"/>
    </location>
</feature>
<dbReference type="SUPFAM" id="SSF48371">
    <property type="entry name" value="ARM repeat"/>
    <property type="match status" value="1"/>
</dbReference>
<evidence type="ECO:0000256" key="9">
    <source>
        <dbReference type="ARBA" id="ARBA00023306"/>
    </source>
</evidence>
<keyword evidence="4" id="KW-0158">Chromosome</keyword>
<evidence type="ECO:0000313" key="14">
    <source>
        <dbReference type="EMBL" id="KAI9636030.1"/>
    </source>
</evidence>
<accession>A0AA38LUP2</accession>
<dbReference type="PANTHER" id="PTHR14222:SF2">
    <property type="entry name" value="CONDENSIN COMPLEX SUBUNIT 1"/>
    <property type="match status" value="1"/>
</dbReference>
<dbReference type="GO" id="GO:0000779">
    <property type="term" value="C:condensed chromosome, centromeric region"/>
    <property type="evidence" value="ECO:0007669"/>
    <property type="project" value="TreeGrafter"/>
</dbReference>
<dbReference type="EMBL" id="JAKWFO010000005">
    <property type="protein sequence ID" value="KAI9636030.1"/>
    <property type="molecule type" value="Genomic_DNA"/>
</dbReference>
<evidence type="ECO:0000313" key="15">
    <source>
        <dbReference type="Proteomes" id="UP001164286"/>
    </source>
</evidence>
<dbReference type="PIRSF" id="PIRSF017127">
    <property type="entry name" value="Condensin_D2"/>
    <property type="match status" value="1"/>
</dbReference>
<dbReference type="GO" id="GO:0000796">
    <property type="term" value="C:condensin complex"/>
    <property type="evidence" value="ECO:0007669"/>
    <property type="project" value="TreeGrafter"/>
</dbReference>
<dbReference type="Gene3D" id="1.25.10.10">
    <property type="entry name" value="Leucine-rich Repeat Variant"/>
    <property type="match status" value="2"/>
</dbReference>
<organism evidence="14 15">
    <name type="scientific">Dioszegia hungarica</name>
    <dbReference type="NCBI Taxonomy" id="4972"/>
    <lineage>
        <taxon>Eukaryota</taxon>
        <taxon>Fungi</taxon>
        <taxon>Dikarya</taxon>
        <taxon>Basidiomycota</taxon>
        <taxon>Agaricomycotina</taxon>
        <taxon>Tremellomycetes</taxon>
        <taxon>Tremellales</taxon>
        <taxon>Bulleribasidiaceae</taxon>
        <taxon>Dioszegia</taxon>
    </lineage>
</organism>
<feature type="compositionally biased region" description="Basic residues" evidence="11">
    <location>
        <begin position="1301"/>
        <end position="1310"/>
    </location>
</feature>
<evidence type="ECO:0000256" key="1">
    <source>
        <dbReference type="ARBA" id="ARBA00004123"/>
    </source>
</evidence>